<dbReference type="Proteomes" id="UP000053238">
    <property type="component" value="Unassembled WGS sequence"/>
</dbReference>
<keyword evidence="7 10" id="KW-0175">Coiled coil</keyword>
<dbReference type="PANTHER" id="PTHR46097">
    <property type="entry name" value="G PROTEIN-COUPLED RECEPTOR KINASE INTERACTING ARFGAP"/>
    <property type="match status" value="1"/>
</dbReference>
<dbReference type="Gene3D" id="1.10.220.150">
    <property type="entry name" value="Arf GTPase activating protein"/>
    <property type="match status" value="1"/>
</dbReference>
<dbReference type="Gene3D" id="1.20.5.170">
    <property type="match status" value="1"/>
</dbReference>
<proteinExistence type="predicted"/>
<feature type="region of interest" description="Disordered" evidence="11">
    <location>
        <begin position="537"/>
        <end position="591"/>
    </location>
</feature>
<dbReference type="FunFam" id="1.20.5.170:FF:000015">
    <property type="entry name" value="ARF GTPase-activating protein GIT2 isoform 1"/>
    <property type="match status" value="1"/>
</dbReference>
<feature type="compositionally biased region" description="Low complexity" evidence="11">
    <location>
        <begin position="537"/>
        <end position="552"/>
    </location>
</feature>
<feature type="region of interest" description="Disordered" evidence="11">
    <location>
        <begin position="597"/>
        <end position="616"/>
    </location>
</feature>
<dbReference type="SMART" id="SM00555">
    <property type="entry name" value="GIT"/>
    <property type="match status" value="2"/>
</dbReference>
<organism evidence="13 14">
    <name type="scientific">Phalacrocorax carbo</name>
    <name type="common">Great cormorant</name>
    <name type="synonym">Pelecanus carbo</name>
    <dbReference type="NCBI Taxonomy" id="9209"/>
    <lineage>
        <taxon>Eukaryota</taxon>
        <taxon>Metazoa</taxon>
        <taxon>Chordata</taxon>
        <taxon>Craniata</taxon>
        <taxon>Vertebrata</taxon>
        <taxon>Euteleostomi</taxon>
        <taxon>Archelosauria</taxon>
        <taxon>Archosauria</taxon>
        <taxon>Dinosauria</taxon>
        <taxon>Saurischia</taxon>
        <taxon>Theropoda</taxon>
        <taxon>Coelurosauria</taxon>
        <taxon>Aves</taxon>
        <taxon>Neognathae</taxon>
        <taxon>Neoaves</taxon>
        <taxon>Aequornithes</taxon>
        <taxon>Suliformes</taxon>
        <taxon>Phalacrocoracidae</taxon>
        <taxon>Phalacrocorax</taxon>
    </lineage>
</organism>
<evidence type="ECO:0000256" key="7">
    <source>
        <dbReference type="ARBA" id="ARBA00023054"/>
    </source>
</evidence>
<dbReference type="InterPro" id="IPR036770">
    <property type="entry name" value="Ankyrin_rpt-contain_sf"/>
</dbReference>
<dbReference type="PROSITE" id="PS50297">
    <property type="entry name" value="ANK_REP_REGION"/>
    <property type="match status" value="1"/>
</dbReference>
<dbReference type="InterPro" id="IPR038508">
    <property type="entry name" value="ArfGAP_dom_sf"/>
</dbReference>
<evidence type="ECO:0000256" key="11">
    <source>
        <dbReference type="SAM" id="MobiDB-lite"/>
    </source>
</evidence>
<evidence type="ECO:0000256" key="6">
    <source>
        <dbReference type="ARBA" id="ARBA00023043"/>
    </source>
</evidence>
<dbReference type="Pfam" id="PF12796">
    <property type="entry name" value="Ank_2"/>
    <property type="match status" value="1"/>
</dbReference>
<dbReference type="SMART" id="SM00105">
    <property type="entry name" value="ArfGap"/>
    <property type="match status" value="1"/>
</dbReference>
<feature type="domain" description="Arf-GAP" evidence="12">
    <location>
        <begin position="1"/>
        <end position="107"/>
    </location>
</feature>
<evidence type="ECO:0000256" key="9">
    <source>
        <dbReference type="PROSITE-ProRule" id="PRU00288"/>
    </source>
</evidence>
<dbReference type="PROSITE" id="PS50115">
    <property type="entry name" value="ARFGAP"/>
    <property type="match status" value="1"/>
</dbReference>
<sequence length="733" mass="82035">DPCWASINRGILICDECCSVHRSLGRHISQVRHLKHTPWPPTLLQMVETLYNNGANSIWEHSLLDPASVMSGRRKASPQDKVHPNKAEFIRAKYQMLAFVHRLPCREDDSVTAKDLSKQLHSSVRTGNLETCLRLLSLGAQANFFHPEKGNTPLHVAAKAGQTLQAELLAVYGADPGTQDSNGKTPVDYARQGGHHELAERLVEIQYELTDRLAFYLCGRKPEHKNGQHFVIPQMADSSLDLSELAKAAKKKLQSLSNHLFEELAMDVYDEVDRRETDAVWLATQNHSTLVTETTVVPFLPVNPEYSSTRNQGRQKLARFNAHEFTTLVIDILSDAKRRQQGNPLTGSKENVELILKSISNQHSSESQDNDQPDYDSVASDEDTDLETNAAKSNRQKSLDSDLSDGPVTAQEYMQVKNALVASEVKIQQLMKVNINLSDELRIMQKKLQTLQSENTNLRRQATTNIYQVQTGSEYTDPTNNSSLKRRPSARGSRPMSMYETGSGQKPYLPMGEVTYPEESITRLQPFPPHIGRSAFVTSSSSLPSFPSTLSWSRDESTRRASKREKQSSVSESDYDNPTTPSGRKGRQRSVIWQGEGSIPEDIDTAPSSSLPSTEDVIRKTEQITKNIQELLRAAQENKHDSYIPCSERIHVAVTEMAALFPKKPKSELVRTSLRLLTSSAYRLQSECKKTLPVETCPTTDIQLVTQQVIQCAYDIAKAAKQLVTITTKENNN</sequence>
<dbReference type="GO" id="GO:0008270">
    <property type="term" value="F:zinc ion binding"/>
    <property type="evidence" value="ECO:0007669"/>
    <property type="project" value="UniProtKB-KW"/>
</dbReference>
<dbReference type="SUPFAM" id="SSF48403">
    <property type="entry name" value="Ankyrin repeat"/>
    <property type="match status" value="1"/>
</dbReference>
<dbReference type="FunFam" id="1.10.220.150:FF:000003">
    <property type="entry name" value="ARF GTPase-activating protein GIT2 isoform 1"/>
    <property type="match status" value="1"/>
</dbReference>
<evidence type="ECO:0000256" key="2">
    <source>
        <dbReference type="ARBA" id="ARBA00022723"/>
    </source>
</evidence>
<evidence type="ECO:0000256" key="8">
    <source>
        <dbReference type="PROSITE-ProRule" id="PRU00023"/>
    </source>
</evidence>
<feature type="compositionally biased region" description="Polar residues" evidence="11">
    <location>
        <begin position="470"/>
        <end position="483"/>
    </location>
</feature>
<dbReference type="GO" id="GO:0005096">
    <property type="term" value="F:GTPase activator activity"/>
    <property type="evidence" value="ECO:0007669"/>
    <property type="project" value="UniProtKB-KW"/>
</dbReference>
<evidence type="ECO:0000256" key="1">
    <source>
        <dbReference type="ARBA" id="ARBA00022468"/>
    </source>
</evidence>
<feature type="non-terminal residue" evidence="13">
    <location>
        <position position="733"/>
    </location>
</feature>
<dbReference type="EMBL" id="KL428260">
    <property type="protein sequence ID" value="KFW90888.1"/>
    <property type="molecule type" value="Genomic_DNA"/>
</dbReference>
<dbReference type="GO" id="GO:0098793">
    <property type="term" value="C:presynapse"/>
    <property type="evidence" value="ECO:0007669"/>
    <property type="project" value="GOC"/>
</dbReference>
<feature type="compositionally biased region" description="Basic and acidic residues" evidence="11">
    <location>
        <begin position="553"/>
        <end position="567"/>
    </location>
</feature>
<dbReference type="Gene3D" id="1.25.40.20">
    <property type="entry name" value="Ankyrin repeat-containing domain"/>
    <property type="match status" value="1"/>
</dbReference>
<gene>
    <name evidence="13" type="ORF">N336_09845</name>
</gene>
<dbReference type="InterPro" id="IPR013724">
    <property type="entry name" value="GIT_SHD"/>
</dbReference>
<evidence type="ECO:0000256" key="10">
    <source>
        <dbReference type="SAM" id="Coils"/>
    </source>
</evidence>
<dbReference type="GO" id="GO:0036465">
    <property type="term" value="P:synaptic vesicle recycling"/>
    <property type="evidence" value="ECO:0007669"/>
    <property type="project" value="TreeGrafter"/>
</dbReference>
<dbReference type="Gene3D" id="1.20.120.330">
    <property type="entry name" value="Nucleotidyltransferases domain 2"/>
    <property type="match status" value="1"/>
</dbReference>
<dbReference type="InterPro" id="IPR047161">
    <property type="entry name" value="GIT-like"/>
</dbReference>
<dbReference type="InterPro" id="IPR001164">
    <property type="entry name" value="ArfGAP_dom"/>
</dbReference>
<feature type="region of interest" description="Disordered" evidence="11">
    <location>
        <begin position="361"/>
        <end position="406"/>
    </location>
</feature>
<protein>
    <submittedName>
        <fullName evidence="13">ARF GTPase-activating protein GIT2</fullName>
    </submittedName>
</protein>
<keyword evidence="4 9" id="KW-0863">Zinc-finger</keyword>
<keyword evidence="5" id="KW-0862">Zinc</keyword>
<reference evidence="13 14" key="1">
    <citation type="submission" date="2014-04" db="EMBL/GenBank/DDBJ databases">
        <title>Genome evolution of avian class.</title>
        <authorList>
            <person name="Zhang G."/>
            <person name="Li C."/>
        </authorList>
    </citation>
    <scope>NUCLEOTIDE SEQUENCE [LARGE SCALE GENOMIC DNA]</scope>
    <source>
        <strain evidence="13">BGI_N336</strain>
    </source>
</reference>
<keyword evidence="6 8" id="KW-0040">ANK repeat</keyword>
<feature type="region of interest" description="Disordered" evidence="11">
    <location>
        <begin position="470"/>
        <end position="512"/>
    </location>
</feature>
<evidence type="ECO:0000256" key="5">
    <source>
        <dbReference type="ARBA" id="ARBA00022833"/>
    </source>
</evidence>
<dbReference type="GO" id="GO:0008277">
    <property type="term" value="P:regulation of G protein-coupled receptor signaling pathway"/>
    <property type="evidence" value="ECO:0007669"/>
    <property type="project" value="TreeGrafter"/>
</dbReference>
<feature type="coiled-coil region" evidence="10">
    <location>
        <begin position="427"/>
        <end position="461"/>
    </location>
</feature>
<evidence type="ECO:0000313" key="14">
    <source>
        <dbReference type="Proteomes" id="UP000053238"/>
    </source>
</evidence>
<dbReference type="InterPro" id="IPR037278">
    <property type="entry name" value="ARFGAP/RecO"/>
</dbReference>
<accession>A0A093QPQ5</accession>
<dbReference type="InterPro" id="IPR002110">
    <property type="entry name" value="Ankyrin_rpt"/>
</dbReference>
<dbReference type="Pfam" id="PF08518">
    <property type="entry name" value="GIT_SHD"/>
    <property type="match status" value="2"/>
</dbReference>
<evidence type="ECO:0000256" key="3">
    <source>
        <dbReference type="ARBA" id="ARBA00022737"/>
    </source>
</evidence>
<feature type="non-terminal residue" evidence="13">
    <location>
        <position position="1"/>
    </location>
</feature>
<dbReference type="FunFam" id="1.20.120.330:FF:000002">
    <property type="entry name" value="ARF GTPase-activating protein GIT2 isoform 1"/>
    <property type="match status" value="1"/>
</dbReference>
<feature type="compositionally biased region" description="Polar residues" evidence="11">
    <location>
        <begin position="568"/>
        <end position="582"/>
    </location>
</feature>
<keyword evidence="3" id="KW-0677">Repeat</keyword>
<evidence type="ECO:0000259" key="12">
    <source>
        <dbReference type="PROSITE" id="PS50115"/>
    </source>
</evidence>
<dbReference type="Pfam" id="PF12205">
    <property type="entry name" value="GIT1_C"/>
    <property type="match status" value="1"/>
</dbReference>
<dbReference type="InterPro" id="IPR022018">
    <property type="entry name" value="GIT1_C"/>
</dbReference>
<feature type="repeat" description="ANK" evidence="8">
    <location>
        <begin position="149"/>
        <end position="181"/>
    </location>
</feature>
<dbReference type="GO" id="GO:0031267">
    <property type="term" value="F:small GTPase binding"/>
    <property type="evidence" value="ECO:0007669"/>
    <property type="project" value="TreeGrafter"/>
</dbReference>
<dbReference type="PROSITE" id="PS50088">
    <property type="entry name" value="ANK_REPEAT"/>
    <property type="match status" value="1"/>
</dbReference>
<evidence type="ECO:0000313" key="13">
    <source>
        <dbReference type="EMBL" id="KFW90888.1"/>
    </source>
</evidence>
<keyword evidence="1" id="KW-0343">GTPase activation</keyword>
<name>A0A093QPQ5_PHACA</name>
<dbReference type="AlphaFoldDB" id="A0A093QPQ5"/>
<dbReference type="Pfam" id="PF01412">
    <property type="entry name" value="ArfGap"/>
    <property type="match status" value="1"/>
</dbReference>
<evidence type="ECO:0000256" key="4">
    <source>
        <dbReference type="ARBA" id="ARBA00022771"/>
    </source>
</evidence>
<dbReference type="SUPFAM" id="SSF57863">
    <property type="entry name" value="ArfGap/RecO-like zinc finger"/>
    <property type="match status" value="1"/>
</dbReference>
<dbReference type="Pfam" id="PF16559">
    <property type="entry name" value="GIT_CC"/>
    <property type="match status" value="1"/>
</dbReference>
<feature type="compositionally biased region" description="Acidic residues" evidence="11">
    <location>
        <begin position="368"/>
        <end position="386"/>
    </location>
</feature>
<dbReference type="InterPro" id="IPR032352">
    <property type="entry name" value="GIT1/2_CC"/>
</dbReference>
<dbReference type="SMART" id="SM00248">
    <property type="entry name" value="ANK"/>
    <property type="match status" value="3"/>
</dbReference>
<dbReference type="FunFam" id="1.25.40.20:FF:000013">
    <property type="entry name" value="ARF GTPase-activating protein GIT1 isoform 1"/>
    <property type="match status" value="1"/>
</dbReference>
<dbReference type="GO" id="GO:0007420">
    <property type="term" value="P:brain development"/>
    <property type="evidence" value="ECO:0007669"/>
    <property type="project" value="InterPro"/>
</dbReference>
<keyword evidence="2" id="KW-0479">Metal-binding</keyword>
<keyword evidence="14" id="KW-1185">Reference proteome</keyword>
<dbReference type="GO" id="GO:0032012">
    <property type="term" value="P:regulation of ARF protein signal transduction"/>
    <property type="evidence" value="ECO:0007669"/>
    <property type="project" value="InterPro"/>
</dbReference>
<dbReference type="PANTHER" id="PTHR46097:SF4">
    <property type="entry name" value="ARF GTPASE-ACTIVATING PROTEIN GIT2"/>
    <property type="match status" value="1"/>
</dbReference>